<comment type="similarity">
    <text evidence="5">Belongs to the copper transporter (Ctr) (TC 1.A.56) family. SLC31A subfamily.</text>
</comment>
<sequence>MRCIVAFEGGDAVRISECRALSSCEGMAMLMEGFGSARGACLNLWRPAWTLDTPLRLGVGLVASFVAGGAVESLARLRERFRRRRHLKWALALHFVATAAGYLAMLAAMSYAVELFVAVCVGATLGHLPYLREGAPLPPQHCDPVDPAVVPPQHHVVDAVEEGQNKKGG</sequence>
<evidence type="ECO:0000256" key="5">
    <source>
        <dbReference type="RuleBase" id="RU367022"/>
    </source>
</evidence>
<evidence type="ECO:0000256" key="1">
    <source>
        <dbReference type="ARBA" id="ARBA00004141"/>
    </source>
</evidence>
<keyword evidence="5" id="KW-0406">Ion transport</keyword>
<evidence type="ECO:0000256" key="2">
    <source>
        <dbReference type="ARBA" id="ARBA00022692"/>
    </source>
</evidence>
<dbReference type="AlphaFoldDB" id="A0AAD7U5W5"/>
<accession>A0AAD7U5W5</accession>
<dbReference type="GO" id="GO:0005886">
    <property type="term" value="C:plasma membrane"/>
    <property type="evidence" value="ECO:0007669"/>
    <property type="project" value="TreeGrafter"/>
</dbReference>
<name>A0AAD7U5W5_9STRA</name>
<dbReference type="GO" id="GO:0005375">
    <property type="term" value="F:copper ion transmembrane transporter activity"/>
    <property type="evidence" value="ECO:0007669"/>
    <property type="project" value="UniProtKB-UniRule"/>
</dbReference>
<protein>
    <recommendedName>
        <fullName evidence="5">Copper transport protein</fullName>
    </recommendedName>
</protein>
<gene>
    <name evidence="6" type="ORF">CTAYLR_003000</name>
</gene>
<feature type="transmembrane region" description="Helical" evidence="5">
    <location>
        <begin position="87"/>
        <end position="105"/>
    </location>
</feature>
<keyword evidence="5" id="KW-0186">Copper</keyword>
<keyword evidence="4 5" id="KW-0472">Membrane</keyword>
<dbReference type="InterPro" id="IPR007274">
    <property type="entry name" value="Cop_transporter"/>
</dbReference>
<evidence type="ECO:0000313" key="7">
    <source>
        <dbReference type="Proteomes" id="UP001230188"/>
    </source>
</evidence>
<evidence type="ECO:0000313" key="6">
    <source>
        <dbReference type="EMBL" id="KAJ8598390.1"/>
    </source>
</evidence>
<keyword evidence="7" id="KW-1185">Reference proteome</keyword>
<comment type="caution">
    <text evidence="6">The sequence shown here is derived from an EMBL/GenBank/DDBJ whole genome shotgun (WGS) entry which is preliminary data.</text>
</comment>
<keyword evidence="5" id="KW-0187">Copper transport</keyword>
<feature type="transmembrane region" description="Helical" evidence="5">
    <location>
        <begin position="55"/>
        <end position="75"/>
    </location>
</feature>
<keyword evidence="3 5" id="KW-1133">Transmembrane helix</keyword>
<dbReference type="PANTHER" id="PTHR12483:SF27">
    <property type="entry name" value="COPPER TRANSPORT PROTEIN CTR1"/>
    <property type="match status" value="1"/>
</dbReference>
<keyword evidence="5" id="KW-0813">Transport</keyword>
<evidence type="ECO:0000256" key="4">
    <source>
        <dbReference type="ARBA" id="ARBA00023136"/>
    </source>
</evidence>
<organism evidence="6 7">
    <name type="scientific">Chrysophaeum taylorii</name>
    <dbReference type="NCBI Taxonomy" id="2483200"/>
    <lineage>
        <taxon>Eukaryota</taxon>
        <taxon>Sar</taxon>
        <taxon>Stramenopiles</taxon>
        <taxon>Ochrophyta</taxon>
        <taxon>Pelagophyceae</taxon>
        <taxon>Pelagomonadales</taxon>
        <taxon>Pelagomonadaceae</taxon>
        <taxon>Chrysophaeum</taxon>
    </lineage>
</organism>
<dbReference type="Proteomes" id="UP001230188">
    <property type="component" value="Unassembled WGS sequence"/>
</dbReference>
<proteinExistence type="inferred from homology"/>
<keyword evidence="2 5" id="KW-0812">Transmembrane</keyword>
<comment type="subcellular location">
    <subcellularLocation>
        <location evidence="1 5">Membrane</location>
        <topology evidence="1 5">Multi-pass membrane protein</topology>
    </subcellularLocation>
</comment>
<dbReference type="EMBL" id="JAQMWT010000675">
    <property type="protein sequence ID" value="KAJ8598390.1"/>
    <property type="molecule type" value="Genomic_DNA"/>
</dbReference>
<dbReference type="Pfam" id="PF04145">
    <property type="entry name" value="Ctr"/>
    <property type="match status" value="1"/>
</dbReference>
<evidence type="ECO:0000256" key="3">
    <source>
        <dbReference type="ARBA" id="ARBA00022989"/>
    </source>
</evidence>
<reference evidence="6" key="1">
    <citation type="submission" date="2023-01" db="EMBL/GenBank/DDBJ databases">
        <title>Metagenome sequencing of chrysophaentin producing Chrysophaeum taylorii.</title>
        <authorList>
            <person name="Davison J."/>
            <person name="Bewley C."/>
        </authorList>
    </citation>
    <scope>NUCLEOTIDE SEQUENCE</scope>
    <source>
        <strain evidence="6">NIES-1699</strain>
    </source>
</reference>
<dbReference type="PANTHER" id="PTHR12483">
    <property type="entry name" value="SOLUTE CARRIER FAMILY 31 COPPER TRANSPORTERS"/>
    <property type="match status" value="1"/>
</dbReference>